<name>A0A1J1H3E0_PLARL</name>
<keyword evidence="2" id="KW-0813">Transport</keyword>
<dbReference type="OMA" id="GHMIWTH"/>
<evidence type="ECO:0000256" key="3">
    <source>
        <dbReference type="ARBA" id="ARBA00022692"/>
    </source>
</evidence>
<sequence>MLYLTKVVNNACLAVINCGLCLSSTNLARKMIVEDFKLCPAGYRGCDKEKWYFTTFYFILYMSSFFGCFISLFFKNTDRRKFIITIHYLFMIGSLLTIYTTPHIIIFLFSQAFFGLAIGCAVVIVCFYVLEYSPKIYQNFYGFYIQTFFAIGILISYIFGACYENIKFENPQTTDLVLKILYKIHLCLPLIFSLISLILLHFVFKLDTPLHLYATKNYDKFDKLKTKINAREFDEKKEYHMHPTTKDITLINNDISVIDFLKNKKLRKASLSGSFLCYLYSFNGYSLFFTKIFLFYRIFSSTMLNTFISVGFILLYVISTIISTVLAEHFQKKDLLITGLVTQALACAGIVGAYFSSLDNLFNQIIITTSFATYFIGLSLGFGHMIWTHVFEMFPKECKVVGAFCSYYSLFIGAFIISVLFEFANKLDYAYLFIIFLVSSIVSIICFNSFYKEDEELVARKSSQRQ</sequence>
<feature type="transmembrane region" description="Helical" evidence="6">
    <location>
        <begin position="361"/>
        <end position="388"/>
    </location>
</feature>
<dbReference type="Proteomes" id="UP000220158">
    <property type="component" value="Chromosome 7"/>
</dbReference>
<dbReference type="SUPFAM" id="SSF103473">
    <property type="entry name" value="MFS general substrate transporter"/>
    <property type="match status" value="1"/>
</dbReference>
<dbReference type="PROSITE" id="PS50850">
    <property type="entry name" value="MFS"/>
    <property type="match status" value="1"/>
</dbReference>
<feature type="transmembrane region" description="Helical" evidence="6">
    <location>
        <begin position="86"/>
        <end position="106"/>
    </location>
</feature>
<dbReference type="GO" id="GO:0005886">
    <property type="term" value="C:plasma membrane"/>
    <property type="evidence" value="ECO:0007669"/>
    <property type="project" value="UniProtKB-SubCell"/>
</dbReference>
<evidence type="ECO:0000256" key="6">
    <source>
        <dbReference type="SAM" id="Phobius"/>
    </source>
</evidence>
<dbReference type="PANTHER" id="PTHR23503">
    <property type="entry name" value="SOLUTE CARRIER FAMILY 2"/>
    <property type="match status" value="1"/>
</dbReference>
<dbReference type="InterPro" id="IPR005828">
    <property type="entry name" value="MFS_sugar_transport-like"/>
</dbReference>
<dbReference type="InterPro" id="IPR036259">
    <property type="entry name" value="MFS_trans_sf"/>
</dbReference>
<keyword evidence="3 6" id="KW-0812">Transmembrane</keyword>
<protein>
    <submittedName>
        <fullName evidence="8">Sugar transporter, putative</fullName>
    </submittedName>
</protein>
<evidence type="ECO:0000256" key="4">
    <source>
        <dbReference type="ARBA" id="ARBA00022989"/>
    </source>
</evidence>
<feature type="transmembrane region" description="Helical" evidence="6">
    <location>
        <begin position="335"/>
        <end position="355"/>
    </location>
</feature>
<evidence type="ECO:0000256" key="1">
    <source>
        <dbReference type="ARBA" id="ARBA00004651"/>
    </source>
</evidence>
<evidence type="ECO:0000256" key="5">
    <source>
        <dbReference type="ARBA" id="ARBA00023136"/>
    </source>
</evidence>
<accession>A0A1J1H3E0</accession>
<evidence type="ECO:0000313" key="8">
    <source>
        <dbReference type="EMBL" id="CRG99405.1"/>
    </source>
</evidence>
<feature type="domain" description="Major facilitator superfamily (MFS) profile" evidence="7">
    <location>
        <begin position="1"/>
        <end position="455"/>
    </location>
</feature>
<reference evidence="8 9" key="1">
    <citation type="submission" date="2015-04" db="EMBL/GenBank/DDBJ databases">
        <authorList>
            <consortium name="Pathogen Informatics"/>
        </authorList>
    </citation>
    <scope>NUCLEOTIDE SEQUENCE [LARGE SCALE GENOMIC DNA]</scope>
    <source>
        <strain evidence="8 9">SGS1</strain>
    </source>
</reference>
<dbReference type="Gene3D" id="1.20.1250.20">
    <property type="entry name" value="MFS general substrate transporter like domains"/>
    <property type="match status" value="1"/>
</dbReference>
<feature type="transmembrane region" description="Helical" evidence="6">
    <location>
        <begin position="142"/>
        <end position="160"/>
    </location>
</feature>
<dbReference type="Pfam" id="PF00083">
    <property type="entry name" value="Sugar_tr"/>
    <property type="match status" value="1"/>
</dbReference>
<dbReference type="AlphaFoldDB" id="A0A1J1H3E0"/>
<dbReference type="RefSeq" id="XP_028532412.1">
    <property type="nucleotide sequence ID" value="XM_028675865.1"/>
</dbReference>
<keyword evidence="8" id="KW-0762">Sugar transport</keyword>
<dbReference type="GO" id="GO:0015149">
    <property type="term" value="F:hexose transmembrane transporter activity"/>
    <property type="evidence" value="ECO:0007669"/>
    <property type="project" value="TreeGrafter"/>
</dbReference>
<dbReference type="KEGG" id="prel:PRELSG_0717000"/>
<evidence type="ECO:0000256" key="2">
    <source>
        <dbReference type="ARBA" id="ARBA00022448"/>
    </source>
</evidence>
<feature type="transmembrane region" description="Helical" evidence="6">
    <location>
        <begin position="51"/>
        <end position="74"/>
    </location>
</feature>
<feature type="transmembrane region" description="Helical" evidence="6">
    <location>
        <begin position="429"/>
        <end position="451"/>
    </location>
</feature>
<dbReference type="InterPro" id="IPR045263">
    <property type="entry name" value="GLUT"/>
</dbReference>
<dbReference type="EMBL" id="LN835302">
    <property type="protein sequence ID" value="CRG99405.1"/>
    <property type="molecule type" value="Genomic_DNA"/>
</dbReference>
<dbReference type="InterPro" id="IPR020846">
    <property type="entry name" value="MFS_dom"/>
</dbReference>
<dbReference type="VEuPathDB" id="PlasmoDB:PRELSG_0717000"/>
<gene>
    <name evidence="8" type="ORF">PRELSG_0717000</name>
</gene>
<keyword evidence="5 6" id="KW-0472">Membrane</keyword>
<evidence type="ECO:0000313" key="9">
    <source>
        <dbReference type="Proteomes" id="UP000220158"/>
    </source>
</evidence>
<keyword evidence="9" id="KW-1185">Reference proteome</keyword>
<organism evidence="8 9">
    <name type="scientific">Plasmodium relictum</name>
    <dbReference type="NCBI Taxonomy" id="85471"/>
    <lineage>
        <taxon>Eukaryota</taxon>
        <taxon>Sar</taxon>
        <taxon>Alveolata</taxon>
        <taxon>Apicomplexa</taxon>
        <taxon>Aconoidasida</taxon>
        <taxon>Haemosporida</taxon>
        <taxon>Plasmodiidae</taxon>
        <taxon>Plasmodium</taxon>
        <taxon>Plasmodium (Haemamoeba)</taxon>
    </lineage>
</organism>
<comment type="subcellular location">
    <subcellularLocation>
        <location evidence="1">Cell membrane</location>
        <topology evidence="1">Multi-pass membrane protein</topology>
    </subcellularLocation>
</comment>
<dbReference type="OrthoDB" id="6612291at2759"/>
<evidence type="ECO:0000259" key="7">
    <source>
        <dbReference type="PROSITE" id="PS50850"/>
    </source>
</evidence>
<keyword evidence="4 6" id="KW-1133">Transmembrane helix</keyword>
<feature type="transmembrane region" description="Helical" evidence="6">
    <location>
        <begin position="302"/>
        <end position="323"/>
    </location>
</feature>
<feature type="transmembrane region" description="Helical" evidence="6">
    <location>
        <begin position="400"/>
        <end position="423"/>
    </location>
</feature>
<dbReference type="PANTHER" id="PTHR23503:SF8">
    <property type="entry name" value="FACILITATED GLUCOSE TRANSPORTER PROTEIN 1"/>
    <property type="match status" value="1"/>
</dbReference>
<dbReference type="GeneID" id="39735507"/>
<proteinExistence type="predicted"/>
<feature type="transmembrane region" description="Helical" evidence="6">
    <location>
        <begin position="112"/>
        <end position="130"/>
    </location>
</feature>
<feature type="transmembrane region" description="Helical" evidence="6">
    <location>
        <begin position="275"/>
        <end position="296"/>
    </location>
</feature>
<feature type="transmembrane region" description="Helical" evidence="6">
    <location>
        <begin position="180"/>
        <end position="204"/>
    </location>
</feature>